<keyword evidence="2" id="KW-1185">Reference proteome</keyword>
<dbReference type="AlphaFoldDB" id="A0A4D6MWE3"/>
<proteinExistence type="predicted"/>
<gene>
    <name evidence="1" type="ORF">DEO72_LG8g3013</name>
</gene>
<sequence length="87" mass="9999">MGFIFTFLKGTGVIEGLALKMQTTGGVCFSTETFEKMKRLRLLQLDHVQLAGDYGHLPKQLRWVHWKAFSLTHLPENFYQENIVALT</sequence>
<evidence type="ECO:0000313" key="1">
    <source>
        <dbReference type="EMBL" id="QCE04971.1"/>
    </source>
</evidence>
<accession>A0A4D6MWE3</accession>
<dbReference type="Proteomes" id="UP000501690">
    <property type="component" value="Linkage Group LG8"/>
</dbReference>
<organism evidence="1 2">
    <name type="scientific">Vigna unguiculata</name>
    <name type="common">Cowpea</name>
    <dbReference type="NCBI Taxonomy" id="3917"/>
    <lineage>
        <taxon>Eukaryota</taxon>
        <taxon>Viridiplantae</taxon>
        <taxon>Streptophyta</taxon>
        <taxon>Embryophyta</taxon>
        <taxon>Tracheophyta</taxon>
        <taxon>Spermatophyta</taxon>
        <taxon>Magnoliopsida</taxon>
        <taxon>eudicotyledons</taxon>
        <taxon>Gunneridae</taxon>
        <taxon>Pentapetalae</taxon>
        <taxon>rosids</taxon>
        <taxon>fabids</taxon>
        <taxon>Fabales</taxon>
        <taxon>Fabaceae</taxon>
        <taxon>Papilionoideae</taxon>
        <taxon>50 kb inversion clade</taxon>
        <taxon>NPAAA clade</taxon>
        <taxon>indigoferoid/millettioid clade</taxon>
        <taxon>Phaseoleae</taxon>
        <taxon>Vigna</taxon>
    </lineage>
</organism>
<protein>
    <recommendedName>
        <fullName evidence="3">Disease resistance protein RPM1</fullName>
    </recommendedName>
</protein>
<evidence type="ECO:0008006" key="3">
    <source>
        <dbReference type="Google" id="ProtNLM"/>
    </source>
</evidence>
<dbReference type="EMBL" id="CP039352">
    <property type="protein sequence ID" value="QCE04971.1"/>
    <property type="molecule type" value="Genomic_DNA"/>
</dbReference>
<evidence type="ECO:0000313" key="2">
    <source>
        <dbReference type="Proteomes" id="UP000501690"/>
    </source>
</evidence>
<reference evidence="1 2" key="1">
    <citation type="submission" date="2019-04" db="EMBL/GenBank/DDBJ databases">
        <title>An improved genome assembly and genetic linkage map for asparagus bean, Vigna unguiculata ssp. sesquipedialis.</title>
        <authorList>
            <person name="Xia Q."/>
            <person name="Zhang R."/>
            <person name="Dong Y."/>
        </authorList>
    </citation>
    <scope>NUCLEOTIDE SEQUENCE [LARGE SCALE GENOMIC DNA]</scope>
    <source>
        <tissue evidence="1">Leaf</tissue>
    </source>
</reference>
<name>A0A4D6MWE3_VIGUN</name>